<name>A0ABV3DMA0_9ACTN</name>
<gene>
    <name evidence="1" type="ORF">AB0C36_25560</name>
</gene>
<reference evidence="1 2" key="1">
    <citation type="submission" date="2024-06" db="EMBL/GenBank/DDBJ databases">
        <title>The Natural Products Discovery Center: Release of the First 8490 Sequenced Strains for Exploring Actinobacteria Biosynthetic Diversity.</title>
        <authorList>
            <person name="Kalkreuter E."/>
            <person name="Kautsar S.A."/>
            <person name="Yang D."/>
            <person name="Bader C.D."/>
            <person name="Teijaro C.N."/>
            <person name="Fluegel L."/>
            <person name="Davis C.M."/>
            <person name="Simpson J.R."/>
            <person name="Lauterbach L."/>
            <person name="Steele A.D."/>
            <person name="Gui C."/>
            <person name="Meng S."/>
            <person name="Li G."/>
            <person name="Viehrig K."/>
            <person name="Ye F."/>
            <person name="Su P."/>
            <person name="Kiefer A.F."/>
            <person name="Nichols A."/>
            <person name="Cepeda A.J."/>
            <person name="Yan W."/>
            <person name="Fan B."/>
            <person name="Jiang Y."/>
            <person name="Adhikari A."/>
            <person name="Zheng C.-J."/>
            <person name="Schuster L."/>
            <person name="Cowan T.M."/>
            <person name="Smanski M.J."/>
            <person name="Chevrette M.G."/>
            <person name="De Carvalho L.P.S."/>
            <person name="Shen B."/>
        </authorList>
    </citation>
    <scope>NUCLEOTIDE SEQUENCE [LARGE SCALE GENOMIC DNA]</scope>
    <source>
        <strain evidence="1 2">NPDC048946</strain>
    </source>
</reference>
<accession>A0ABV3DMA0</accession>
<organism evidence="1 2">
    <name type="scientific">Streptodolium elevatio</name>
    <dbReference type="NCBI Taxonomy" id="3157996"/>
    <lineage>
        <taxon>Bacteria</taxon>
        <taxon>Bacillati</taxon>
        <taxon>Actinomycetota</taxon>
        <taxon>Actinomycetes</taxon>
        <taxon>Kitasatosporales</taxon>
        <taxon>Streptomycetaceae</taxon>
        <taxon>Streptodolium</taxon>
    </lineage>
</organism>
<dbReference type="EMBL" id="JBEZFP010000073">
    <property type="protein sequence ID" value="MEU8136865.1"/>
    <property type="molecule type" value="Genomic_DNA"/>
</dbReference>
<protein>
    <submittedName>
        <fullName evidence="1">Transcriptional regulator</fullName>
    </submittedName>
</protein>
<keyword evidence="2" id="KW-1185">Reference proteome</keyword>
<dbReference type="RefSeq" id="WP_358357902.1">
    <property type="nucleotide sequence ID" value="NZ_JBEZFP010000073.1"/>
</dbReference>
<dbReference type="Proteomes" id="UP001551482">
    <property type="component" value="Unassembled WGS sequence"/>
</dbReference>
<evidence type="ECO:0000313" key="2">
    <source>
        <dbReference type="Proteomes" id="UP001551482"/>
    </source>
</evidence>
<evidence type="ECO:0000313" key="1">
    <source>
        <dbReference type="EMBL" id="MEU8136865.1"/>
    </source>
</evidence>
<proteinExistence type="predicted"/>
<sequence>MTVAVGSAVGSTLGGGGSATLPREGALAHLAEQHATGVLFGGSGAVYLLDGDVVHAESPEAPTLDVLLAATGRLSEGAWRDAMDHAGSHHRVGRYLVDQGRLAEGELEICHLGALFDAAYFALAPDSGPVRFRPGASHWLGPIRPVPARVVERESRRRRQLLDDVCPDPRLDTAPVTPHRATRHVTRRQQALLDLADGVRTPCAIARLLGRPAFHVLVDVRRLAAAGLVDPPRPEPSVEACVPPSWLDHAAAAREPDVELLRRLRDALEARL</sequence>
<comment type="caution">
    <text evidence="1">The sequence shown here is derived from an EMBL/GenBank/DDBJ whole genome shotgun (WGS) entry which is preliminary data.</text>
</comment>